<gene>
    <name evidence="10" type="ORF">EDD18DRAFT_1312316</name>
</gene>
<dbReference type="InterPro" id="IPR056473">
    <property type="entry name" value="HEAT_Utp10/HEAT1"/>
</dbReference>
<sequence>MASSLARQLAQGASLNSALLVDRSRRKAGESYLFSRGEADLHDLESIHALGTNGFLQLVSITPALSKFESPLFSDASKETDRTLLPAEALAKLDEAIGAFLVQLGPYLMEAPTTKIIEWLIRRFRINEFNVESVLSLFLPYHESPHFAKMVTILHIRPNSTWSFLIPFKKAAQSVSRMALVKEMFTNSDVSRFIAHLLPAAIKGGYSHRSLLAFNAATLHDYMLRSKVLDDGTLAYLLPALLEPLQHPSEFMTKDTILGSYILLSTLSHKCSFTAAAQKAIVMAMSSCANLVSSKQFISAIVSVCEDQDGMDDLPDGVVKTILSLPNISIQVREALGWAGTEKFLSPLLSGLTQRLDEDTAFGLLETVIMSSNSPDIIIGRLSERLIKLAVSETESSNTVLVARRLLSHVHQRYPTILHSVSEEMARENEELKASLDNLVMSLSMNQAYSTTTPTSSEDDNNGTILASTSADAKIRLIAVKDLVKRQLSGSLTSEQKALLSSALVARTQDSDQRVLEALYEQPEVILPALIKDSETYINQLSTLFSSTKPKRPILKTHLNFLTKHFYQKVDMDTQEKIFHKIIFPLMLYSKPRQLTGEFLWDILEENIPKSGAGCYELLNGCIDLWSSTKAKDSSDGVDKMATFNTQVTARMAENILSSNNFSHHLDGLMVKFNDSNAYVRIFAYMVARALLRRLSGSHQIDAAHKALRALDLEQLSKVEDPSSGFENPLEVSLIIERLSGAKPCSQYLDDERIGKSVASKPNSKNTAYWLQMSIITISAGVSSPEGILVNWLSIRPVQGTSDDRDYRYVTLMRSIYGLANSSSSNIAMHMLRTLFMNIADEALAFFTGVWVNCDDEDLAVVAFGHTIALLKAHVSGDESVDFQTIVPSLLVSLQSSNLEIRKAALQCISLLAKASEKKYARVYAFDTIYGASTGQWLSIFTVDLSLSDLNDTVNLQYLDQDDLQQYLTAIAEHEEHLLHDPAFLSIFHLEHLQRLKSDKRKQAQYKYRILCYLASHINVSPSPHSQLCLLRSISSTSDEDKAAILLPSVKLIAEDAQVKDIYGSTLEEFTSLLVSAFDVSSAKKLNADGNEMWQTYRHCLRRFLGSGKLSSSPRTKLTEGLERGLFANLTMERKVELCGLLLDLSTEDSDVHAVCTVLLTKVLTEPALIVQLLNTLQPDSGNGPRASKRPRLVTEPAQETLPRLSVLAEVLATTSLPGSFDVIAAMVQALSSIIQSSSSDNVDISFVEQSMMSAIDNVADKVTEAPNVAPSAIRLEVLVDLIRTAQNPQTFQQALLLMATLARLTPDSVLHNIMPVFTFMGSNVFHRDDTYSFTVVQKTIDSIVPVMVSSLKRSHFSRIDLHLGSREFLRVFTDAANHIPRHRRTNFFIHLVDVLGPTDYLAPVCLLLIEKAANRIIRQSPDEARSTFALPLSLLHHYPLTLQLNILTEILEESHRLASRARDPENLEPSFLDDNFHEELSASSTTAFRRRAQAILAFVGLAAKSTSGSSASINTFVSLLVLMATLPSGQGSDTRMEDVNKASHLSLAQALKVMSAVDFLNSAKAMLESSEQTVQIGALDLIAERVPMVSDSIRQKSTAAIVKIVERTKDLLISFPTGPIAVSGLKALRSIGAHICSGEEAAITQVLPVLVSDIRGSRNTIHAISALSPLAAKLGPRIIPFFREIVDLCVGILRDGTEDLMAVTTEVLHGLLTSIPSFWGSGELTQVIKLYIFTSKGARNASFTSFVKTLTKKSPEKVLVPTLTQIWVSLSPSPSIDQYDAFFDIVKRSLRITSKGVIQDNLRALFNTFLEAFGVLSYSDISGTPVIPAFLELIVRINENTFRPLFRRLYDWAFVTAADDATRKVTFCHVYSSLLDYFKGLMCPYMSFLIQPSIELLKSFTTANHSGALWLAVLETLTKSMNYDDGVFWRDDKIRHLSPHLISQVPVCLKLNLPDGKRLLQDALCALTDNATDDVLLKSINLDLLMHTRSEDVQVRLYALVCSKTLWQTHGGKLLGFVAETSTFIAECSEDENDMVARESLNLKNAVESVAGNINGL</sequence>
<evidence type="ECO:0000313" key="10">
    <source>
        <dbReference type="EMBL" id="KAK0480472.1"/>
    </source>
</evidence>
<comment type="caution">
    <text evidence="10">The sequence shown here is derived from an EMBL/GenBank/DDBJ whole genome shotgun (WGS) entry which is preliminary data.</text>
</comment>
<evidence type="ECO:0000259" key="9">
    <source>
        <dbReference type="SMART" id="SM01036"/>
    </source>
</evidence>
<keyword evidence="6 8" id="KW-0539">Nucleus</keyword>
<protein>
    <recommendedName>
        <fullName evidence="3 8">U3 small nucleolar RNA-associated protein 10</fullName>
    </recommendedName>
</protein>
<dbReference type="InterPro" id="IPR012954">
    <property type="entry name" value="BP28_C_dom"/>
</dbReference>
<keyword evidence="5 8" id="KW-0698">rRNA processing</keyword>
<reference evidence="10" key="1">
    <citation type="submission" date="2023-06" db="EMBL/GenBank/DDBJ databases">
        <authorList>
            <consortium name="Lawrence Berkeley National Laboratory"/>
            <person name="Ahrendt S."/>
            <person name="Sahu N."/>
            <person name="Indic B."/>
            <person name="Wong-Bajracharya J."/>
            <person name="Merenyi Z."/>
            <person name="Ke H.-M."/>
            <person name="Monk M."/>
            <person name="Kocsube S."/>
            <person name="Drula E."/>
            <person name="Lipzen A."/>
            <person name="Balint B."/>
            <person name="Henrissat B."/>
            <person name="Andreopoulos B."/>
            <person name="Martin F.M."/>
            <person name="Harder C.B."/>
            <person name="Rigling D."/>
            <person name="Ford K.L."/>
            <person name="Foster G.D."/>
            <person name="Pangilinan J."/>
            <person name="Papanicolaou A."/>
            <person name="Barry K."/>
            <person name="LaButti K."/>
            <person name="Viragh M."/>
            <person name="Koriabine M."/>
            <person name="Yan M."/>
            <person name="Riley R."/>
            <person name="Champramary S."/>
            <person name="Plett K.L."/>
            <person name="Tsai I.J."/>
            <person name="Slot J."/>
            <person name="Sipos G."/>
            <person name="Plett J."/>
            <person name="Nagy L.G."/>
            <person name="Grigoriev I.V."/>
        </authorList>
    </citation>
    <scope>NUCLEOTIDE SEQUENCE</scope>
    <source>
        <strain evidence="10">HWK02</strain>
    </source>
</reference>
<evidence type="ECO:0000256" key="1">
    <source>
        <dbReference type="ARBA" id="ARBA00004604"/>
    </source>
</evidence>
<dbReference type="InterPro" id="IPR040191">
    <property type="entry name" value="UTP10"/>
</dbReference>
<dbReference type="EMBL" id="JAUEPU010000080">
    <property type="protein sequence ID" value="KAK0480472.1"/>
    <property type="molecule type" value="Genomic_DNA"/>
</dbReference>
<dbReference type="Pfam" id="PF08146">
    <property type="entry name" value="BP28CT"/>
    <property type="match status" value="1"/>
</dbReference>
<evidence type="ECO:0000256" key="2">
    <source>
        <dbReference type="ARBA" id="ARBA00010559"/>
    </source>
</evidence>
<dbReference type="InterPro" id="IPR016024">
    <property type="entry name" value="ARM-type_fold"/>
</dbReference>
<dbReference type="GO" id="GO:0000462">
    <property type="term" value="P:maturation of SSU-rRNA from tricistronic rRNA transcript (SSU-rRNA, 5.8S rRNA, LSU-rRNA)"/>
    <property type="evidence" value="ECO:0007669"/>
    <property type="project" value="TreeGrafter"/>
</dbReference>
<evidence type="ECO:0000256" key="8">
    <source>
        <dbReference type="RuleBase" id="RU367065"/>
    </source>
</evidence>
<evidence type="ECO:0000256" key="6">
    <source>
        <dbReference type="ARBA" id="ARBA00023242"/>
    </source>
</evidence>
<evidence type="ECO:0000256" key="3">
    <source>
        <dbReference type="ARBA" id="ARBA00015399"/>
    </source>
</evidence>
<dbReference type="Pfam" id="PF12397">
    <property type="entry name" value="U3snoRNP10"/>
    <property type="match status" value="1"/>
</dbReference>
<dbReference type="GO" id="GO:0032040">
    <property type="term" value="C:small-subunit processome"/>
    <property type="evidence" value="ECO:0007669"/>
    <property type="project" value="TreeGrafter"/>
</dbReference>
<evidence type="ECO:0000256" key="5">
    <source>
        <dbReference type="ARBA" id="ARBA00022552"/>
    </source>
</evidence>
<name>A0AA39PA86_9AGAR</name>
<dbReference type="PANTHER" id="PTHR13457">
    <property type="entry name" value="BAP28"/>
    <property type="match status" value="1"/>
</dbReference>
<dbReference type="GO" id="GO:0034455">
    <property type="term" value="C:t-UTP complex"/>
    <property type="evidence" value="ECO:0007669"/>
    <property type="project" value="TreeGrafter"/>
</dbReference>
<comment type="similarity">
    <text evidence="2 8">Belongs to the HEATR1/UTP10 family.</text>
</comment>
<dbReference type="SMART" id="SM01036">
    <property type="entry name" value="BP28CT"/>
    <property type="match status" value="1"/>
</dbReference>
<proteinExistence type="inferred from homology"/>
<evidence type="ECO:0000256" key="7">
    <source>
        <dbReference type="ARBA" id="ARBA00023274"/>
    </source>
</evidence>
<comment type="subcellular location">
    <subcellularLocation>
        <location evidence="1 8">Nucleus</location>
        <location evidence="1 8">Nucleolus</location>
    </subcellularLocation>
</comment>
<dbReference type="SUPFAM" id="SSF48371">
    <property type="entry name" value="ARM repeat"/>
    <property type="match status" value="2"/>
</dbReference>
<dbReference type="Pfam" id="PF23243">
    <property type="entry name" value="HEAT_HEATR1"/>
    <property type="match status" value="1"/>
</dbReference>
<dbReference type="Proteomes" id="UP001175228">
    <property type="component" value="Unassembled WGS sequence"/>
</dbReference>
<keyword evidence="7 8" id="KW-0687">Ribonucleoprotein</keyword>
<dbReference type="GO" id="GO:0030515">
    <property type="term" value="F:snoRNA binding"/>
    <property type="evidence" value="ECO:0007669"/>
    <property type="project" value="TreeGrafter"/>
</dbReference>
<dbReference type="InterPro" id="IPR022125">
    <property type="entry name" value="U3snoRNP10_N"/>
</dbReference>
<comment type="function">
    <text evidence="8">Involved in nucleolar processing of pre-18S ribosomal RNA.</text>
</comment>
<keyword evidence="4 8" id="KW-0690">Ribosome biogenesis</keyword>
<dbReference type="GO" id="GO:0030686">
    <property type="term" value="C:90S preribosome"/>
    <property type="evidence" value="ECO:0007669"/>
    <property type="project" value="TreeGrafter"/>
</dbReference>
<organism evidence="10 11">
    <name type="scientific">Armillaria luteobubalina</name>
    <dbReference type="NCBI Taxonomy" id="153913"/>
    <lineage>
        <taxon>Eukaryota</taxon>
        <taxon>Fungi</taxon>
        <taxon>Dikarya</taxon>
        <taxon>Basidiomycota</taxon>
        <taxon>Agaricomycotina</taxon>
        <taxon>Agaricomycetes</taxon>
        <taxon>Agaricomycetidae</taxon>
        <taxon>Agaricales</taxon>
        <taxon>Marasmiineae</taxon>
        <taxon>Physalacriaceae</taxon>
        <taxon>Armillaria</taxon>
    </lineage>
</organism>
<keyword evidence="11" id="KW-1185">Reference proteome</keyword>
<comment type="subunit">
    <text evidence="8">Component of the ribosomal small subunit (SSU) processome.</text>
</comment>
<feature type="domain" description="BP28 C-terminal" evidence="9">
    <location>
        <begin position="1796"/>
        <end position="1929"/>
    </location>
</feature>
<dbReference type="GO" id="GO:0045943">
    <property type="term" value="P:positive regulation of transcription by RNA polymerase I"/>
    <property type="evidence" value="ECO:0007669"/>
    <property type="project" value="TreeGrafter"/>
</dbReference>
<evidence type="ECO:0000313" key="11">
    <source>
        <dbReference type="Proteomes" id="UP001175228"/>
    </source>
</evidence>
<accession>A0AA39PA86</accession>
<dbReference type="PANTHER" id="PTHR13457:SF1">
    <property type="entry name" value="HEAT REPEAT-CONTAINING PROTEIN 1"/>
    <property type="match status" value="1"/>
</dbReference>
<evidence type="ECO:0000256" key="4">
    <source>
        <dbReference type="ARBA" id="ARBA00022517"/>
    </source>
</evidence>